<organism evidence="1 2">
    <name type="scientific">Labeo rohita</name>
    <name type="common">Indian major carp</name>
    <name type="synonym">Cyprinus rohita</name>
    <dbReference type="NCBI Taxonomy" id="84645"/>
    <lineage>
        <taxon>Eukaryota</taxon>
        <taxon>Metazoa</taxon>
        <taxon>Chordata</taxon>
        <taxon>Craniata</taxon>
        <taxon>Vertebrata</taxon>
        <taxon>Euteleostomi</taxon>
        <taxon>Actinopterygii</taxon>
        <taxon>Neopterygii</taxon>
        <taxon>Teleostei</taxon>
        <taxon>Ostariophysi</taxon>
        <taxon>Cypriniformes</taxon>
        <taxon>Cyprinidae</taxon>
        <taxon>Labeoninae</taxon>
        <taxon>Labeonini</taxon>
        <taxon>Labeo</taxon>
    </lineage>
</organism>
<evidence type="ECO:0000313" key="2">
    <source>
        <dbReference type="Proteomes" id="UP000290572"/>
    </source>
</evidence>
<keyword evidence="2" id="KW-1185">Reference proteome</keyword>
<keyword evidence="1" id="KW-0547">Nucleotide-binding</keyword>
<dbReference type="GO" id="GO:0005524">
    <property type="term" value="F:ATP binding"/>
    <property type="evidence" value="ECO:0007669"/>
    <property type="project" value="UniProtKB-KW"/>
</dbReference>
<name>A0A498N6T1_LABRO</name>
<sequence length="149" mass="16946">MRNITRINDVIKQVLLVFPHFCLGRGLMDMAKNQAMATLYQNLGEDRFENPLNWNMVGKNLFAMTIQGAVMFGLTLLIQYKSVKSLPTSSDEEDEDVARERERVHRGGAQNDLLRICDLTKMYRMKKTPAVAKICVGVPAAEVKYTHLK</sequence>
<comment type="caution">
    <text evidence="1">The sequence shown here is derived from an EMBL/GenBank/DDBJ whole genome shotgun (WGS) entry which is preliminary data.</text>
</comment>
<accession>A0A498N6T1</accession>
<proteinExistence type="predicted"/>
<dbReference type="AlphaFoldDB" id="A0A498N6T1"/>
<dbReference type="Proteomes" id="UP000290572">
    <property type="component" value="Unassembled WGS sequence"/>
</dbReference>
<dbReference type="STRING" id="84645.A0A498N6T1"/>
<evidence type="ECO:0000313" key="1">
    <source>
        <dbReference type="EMBL" id="RXN30139.1"/>
    </source>
</evidence>
<keyword evidence="1" id="KW-0067">ATP-binding</keyword>
<reference evidence="1 2" key="1">
    <citation type="submission" date="2018-03" db="EMBL/GenBank/DDBJ databases">
        <title>Draft genome sequence of Rohu Carp (Labeo rohita).</title>
        <authorList>
            <person name="Das P."/>
            <person name="Kushwaha B."/>
            <person name="Joshi C.G."/>
            <person name="Kumar D."/>
            <person name="Nagpure N.S."/>
            <person name="Sahoo L."/>
            <person name="Das S.P."/>
            <person name="Bit A."/>
            <person name="Patnaik S."/>
            <person name="Meher P.K."/>
            <person name="Jayasankar P."/>
            <person name="Koringa P.G."/>
            <person name="Patel N.V."/>
            <person name="Hinsu A.T."/>
            <person name="Kumar R."/>
            <person name="Pandey M."/>
            <person name="Agarwal S."/>
            <person name="Srivastava S."/>
            <person name="Singh M."/>
            <person name="Iquebal M.A."/>
            <person name="Jaiswal S."/>
            <person name="Angadi U.B."/>
            <person name="Kumar N."/>
            <person name="Raza M."/>
            <person name="Shah T.M."/>
            <person name="Rai A."/>
            <person name="Jena J.K."/>
        </authorList>
    </citation>
    <scope>NUCLEOTIDE SEQUENCE [LARGE SCALE GENOMIC DNA]</scope>
    <source>
        <strain evidence="1">DASCIFA01</strain>
        <tissue evidence="1">Testis</tissue>
    </source>
</reference>
<dbReference type="EMBL" id="QBIY01011656">
    <property type="protein sequence ID" value="RXN30139.1"/>
    <property type="molecule type" value="Genomic_DNA"/>
</dbReference>
<gene>
    <name evidence="1" type="ORF">ROHU_018032</name>
</gene>
<protein>
    <submittedName>
        <fullName evidence="1">ATP-binding cassette sub-family A member 1-like protein</fullName>
    </submittedName>
</protein>